<evidence type="ECO:0000313" key="1">
    <source>
        <dbReference type="EMBL" id="MPL82139.1"/>
    </source>
</evidence>
<gene>
    <name evidence="1" type="ORF">SDC9_28074</name>
</gene>
<proteinExistence type="predicted"/>
<protein>
    <submittedName>
        <fullName evidence="1">Uncharacterized protein</fullName>
    </submittedName>
</protein>
<dbReference type="AlphaFoldDB" id="A0A644USV5"/>
<reference evidence="1" key="1">
    <citation type="submission" date="2019-08" db="EMBL/GenBank/DDBJ databases">
        <authorList>
            <person name="Kucharzyk K."/>
            <person name="Murdoch R.W."/>
            <person name="Higgins S."/>
            <person name="Loffler F."/>
        </authorList>
    </citation>
    <scope>NUCLEOTIDE SEQUENCE</scope>
</reference>
<sequence>MTSTTDAHKHTSADAQKPAQYFARYEKKFCAGDMDFKVRFMLAAFPCAALAGGQVQSYALD</sequence>
<organism evidence="1">
    <name type="scientific">bioreactor metagenome</name>
    <dbReference type="NCBI Taxonomy" id="1076179"/>
    <lineage>
        <taxon>unclassified sequences</taxon>
        <taxon>metagenomes</taxon>
        <taxon>ecological metagenomes</taxon>
    </lineage>
</organism>
<name>A0A644USV5_9ZZZZ</name>
<dbReference type="EMBL" id="VSSQ01000159">
    <property type="protein sequence ID" value="MPL82139.1"/>
    <property type="molecule type" value="Genomic_DNA"/>
</dbReference>
<accession>A0A644USV5</accession>
<comment type="caution">
    <text evidence="1">The sequence shown here is derived from an EMBL/GenBank/DDBJ whole genome shotgun (WGS) entry which is preliminary data.</text>
</comment>